<dbReference type="InterPro" id="IPR022742">
    <property type="entry name" value="Hydrolase_4"/>
</dbReference>
<evidence type="ECO:0000313" key="3">
    <source>
        <dbReference type="Proteomes" id="UP001459277"/>
    </source>
</evidence>
<name>A0AAW2DJU5_9ROSI</name>
<dbReference type="Proteomes" id="UP001459277">
    <property type="component" value="Unassembled WGS sequence"/>
</dbReference>
<comment type="caution">
    <text evidence="2">The sequence shown here is derived from an EMBL/GenBank/DDBJ whole genome shotgun (WGS) entry which is preliminary data.</text>
</comment>
<protein>
    <recommendedName>
        <fullName evidence="1">Serine aminopeptidase S33 domain-containing protein</fullName>
    </recommendedName>
</protein>
<dbReference type="InterPro" id="IPR051044">
    <property type="entry name" value="MAG_DAG_Lipase"/>
</dbReference>
<dbReference type="Pfam" id="PF12146">
    <property type="entry name" value="Hydrolase_4"/>
    <property type="match status" value="1"/>
</dbReference>
<dbReference type="SUPFAM" id="SSF53474">
    <property type="entry name" value="alpha/beta-Hydrolases"/>
    <property type="match status" value="1"/>
</dbReference>
<reference evidence="2 3" key="1">
    <citation type="submission" date="2024-01" db="EMBL/GenBank/DDBJ databases">
        <title>A telomere-to-telomere, gap-free genome of sweet tea (Lithocarpus litseifolius).</title>
        <authorList>
            <person name="Zhou J."/>
        </authorList>
    </citation>
    <scope>NUCLEOTIDE SEQUENCE [LARGE SCALE GENOMIC DNA]</scope>
    <source>
        <strain evidence="2">Zhou-2022a</strain>
        <tissue evidence="2">Leaf</tissue>
    </source>
</reference>
<feature type="domain" description="Serine aminopeptidase S33" evidence="1">
    <location>
        <begin position="57"/>
        <end position="298"/>
    </location>
</feature>
<dbReference type="FunFam" id="3.40.50.1820:FF:000036">
    <property type="entry name" value="Alpha/beta-Hydrolases superfamily protein"/>
    <property type="match status" value="1"/>
</dbReference>
<gene>
    <name evidence="2" type="ORF">SO802_006031</name>
</gene>
<proteinExistence type="predicted"/>
<evidence type="ECO:0000259" key="1">
    <source>
        <dbReference type="Pfam" id="PF12146"/>
    </source>
</evidence>
<dbReference type="AlphaFoldDB" id="A0AAW2DJU5"/>
<keyword evidence="3" id="KW-1185">Reference proteome</keyword>
<dbReference type="EMBL" id="JAZDWU010000002">
    <property type="protein sequence ID" value="KAL0010923.1"/>
    <property type="molecule type" value="Genomic_DNA"/>
</dbReference>
<organism evidence="2 3">
    <name type="scientific">Lithocarpus litseifolius</name>
    <dbReference type="NCBI Taxonomy" id="425828"/>
    <lineage>
        <taxon>Eukaryota</taxon>
        <taxon>Viridiplantae</taxon>
        <taxon>Streptophyta</taxon>
        <taxon>Embryophyta</taxon>
        <taxon>Tracheophyta</taxon>
        <taxon>Spermatophyta</taxon>
        <taxon>Magnoliopsida</taxon>
        <taxon>eudicotyledons</taxon>
        <taxon>Gunneridae</taxon>
        <taxon>Pentapetalae</taxon>
        <taxon>rosids</taxon>
        <taxon>fabids</taxon>
        <taxon>Fagales</taxon>
        <taxon>Fagaceae</taxon>
        <taxon>Lithocarpus</taxon>
    </lineage>
</organism>
<dbReference type="PANTHER" id="PTHR11614">
    <property type="entry name" value="PHOSPHOLIPASE-RELATED"/>
    <property type="match status" value="1"/>
</dbReference>
<accession>A0AAW2DJU5</accession>
<dbReference type="InterPro" id="IPR029058">
    <property type="entry name" value="AB_hydrolase_fold"/>
</dbReference>
<evidence type="ECO:0000313" key="2">
    <source>
        <dbReference type="EMBL" id="KAL0010923.1"/>
    </source>
</evidence>
<dbReference type="Gene3D" id="3.40.50.1820">
    <property type="entry name" value="alpha/beta hydrolase"/>
    <property type="match status" value="1"/>
</dbReference>
<sequence length="398" mass="44036">MKEQENPQINNLHCWGDIPEEDYYKLQGGIKASKSFYTSPRGLKLFTRSWLPSSSTPPRGLICMVHGYGNDISWTFQATPIFLAQKGFACFALDLEGHGQSQGLRAFVPNVDSVVQDCLSFFNFVKQDPRFHGLPSFLYGESMGGAICLLIHLANPKGFDGAILVAPMCKISDIVRPKWPIPEVLSFVAKFLPTLPIVPTADLMYKSVKVDKKKVVAEKNPMRYKGKPRLGTVLELLRVTDYLSQRLSEVSISFIVLHGSADVVTDPNVSRVLYEEAKSKDKTIKIYDGMMHSLLFGETDENVGIVRNDILSCITKTLERHQQSCFTPQDNSTEREAQVAAGFLHWIAAACKVVAAGFLYWIAAASSGASTANAATQEAVVEDTVKAKWLGCCRILFV</sequence>